<gene>
    <name evidence="1" type="ORF">DFR69_113146</name>
</gene>
<keyword evidence="2" id="KW-1185">Reference proteome</keyword>
<proteinExistence type="predicted"/>
<dbReference type="EMBL" id="QGTL01000013">
    <property type="protein sequence ID" value="PWV70432.1"/>
    <property type="molecule type" value="Genomic_DNA"/>
</dbReference>
<comment type="caution">
    <text evidence="1">The sequence shown here is derived from an EMBL/GenBank/DDBJ whole genome shotgun (WGS) entry which is preliminary data.</text>
</comment>
<reference evidence="1 2" key="1">
    <citation type="submission" date="2018-05" db="EMBL/GenBank/DDBJ databases">
        <title>Genomic Encyclopedia of Type Strains, Phase IV (KMG-IV): sequencing the most valuable type-strain genomes for metagenomic binning, comparative biology and taxonomic classification.</title>
        <authorList>
            <person name="Goeker M."/>
        </authorList>
    </citation>
    <scope>NUCLEOTIDE SEQUENCE [LARGE SCALE GENOMIC DNA]</scope>
    <source>
        <strain evidence="1 2">DSM 44717</strain>
    </source>
</reference>
<sequence length="97" mass="11006">MSENILFAPGHAPAVIDFSPYWRPPAYADGIVIADALIWSDGLPELIDNDQTYQMTLRAMIFRLIGMHELTASKDLSREATPFGPVVDMLTRSRRWR</sequence>
<dbReference type="AlphaFoldDB" id="A0A317N605"/>
<organism evidence="1 2">
    <name type="scientific">Nocardia neocaledoniensis</name>
    <dbReference type="NCBI Taxonomy" id="236511"/>
    <lineage>
        <taxon>Bacteria</taxon>
        <taxon>Bacillati</taxon>
        <taxon>Actinomycetota</taxon>
        <taxon>Actinomycetes</taxon>
        <taxon>Mycobacteriales</taxon>
        <taxon>Nocardiaceae</taxon>
        <taxon>Nocardia</taxon>
    </lineage>
</organism>
<evidence type="ECO:0000313" key="2">
    <source>
        <dbReference type="Proteomes" id="UP000246410"/>
    </source>
</evidence>
<accession>A0A317N605</accession>
<protein>
    <submittedName>
        <fullName evidence="1">Uncharacterized protein</fullName>
    </submittedName>
</protein>
<evidence type="ECO:0000313" key="1">
    <source>
        <dbReference type="EMBL" id="PWV70432.1"/>
    </source>
</evidence>
<dbReference type="Proteomes" id="UP000246410">
    <property type="component" value="Unassembled WGS sequence"/>
</dbReference>
<name>A0A317N605_9NOCA</name>